<protein>
    <submittedName>
        <fullName evidence="1">Uncharacterized protein</fullName>
    </submittedName>
</protein>
<organism evidence="1 2">
    <name type="scientific">Brachionus plicatilis</name>
    <name type="common">Marine rotifer</name>
    <name type="synonym">Brachionus muelleri</name>
    <dbReference type="NCBI Taxonomy" id="10195"/>
    <lineage>
        <taxon>Eukaryota</taxon>
        <taxon>Metazoa</taxon>
        <taxon>Spiralia</taxon>
        <taxon>Gnathifera</taxon>
        <taxon>Rotifera</taxon>
        <taxon>Eurotatoria</taxon>
        <taxon>Monogononta</taxon>
        <taxon>Pseudotrocha</taxon>
        <taxon>Ploima</taxon>
        <taxon>Brachionidae</taxon>
        <taxon>Brachionus</taxon>
    </lineage>
</organism>
<sequence>MINFALLQMPAGRIAGVTFLLEPLYINSINNFKACDFVLKPESFNSSSYNLNKIRPISISNCLAQIKEKLIEVNYPEPNKVNRFKIEIGTQVLTSLNMLLELHVLRLTAAKTHVLATI</sequence>
<evidence type="ECO:0000313" key="2">
    <source>
        <dbReference type="Proteomes" id="UP000276133"/>
    </source>
</evidence>
<proteinExistence type="predicted"/>
<dbReference type="Proteomes" id="UP000276133">
    <property type="component" value="Unassembled WGS sequence"/>
</dbReference>
<evidence type="ECO:0000313" key="1">
    <source>
        <dbReference type="EMBL" id="RNA17571.1"/>
    </source>
</evidence>
<comment type="caution">
    <text evidence="1">The sequence shown here is derived from an EMBL/GenBank/DDBJ whole genome shotgun (WGS) entry which is preliminary data.</text>
</comment>
<keyword evidence="2" id="KW-1185">Reference proteome</keyword>
<accession>A0A3M7R2I4</accession>
<gene>
    <name evidence="1" type="ORF">BpHYR1_014397</name>
</gene>
<dbReference type="EMBL" id="REGN01004429">
    <property type="protein sequence ID" value="RNA17571.1"/>
    <property type="molecule type" value="Genomic_DNA"/>
</dbReference>
<reference evidence="1 2" key="1">
    <citation type="journal article" date="2018" name="Sci. Rep.">
        <title>Genomic signatures of local adaptation to the degree of environmental predictability in rotifers.</title>
        <authorList>
            <person name="Franch-Gras L."/>
            <person name="Hahn C."/>
            <person name="Garcia-Roger E.M."/>
            <person name="Carmona M.J."/>
            <person name="Serra M."/>
            <person name="Gomez A."/>
        </authorList>
    </citation>
    <scope>NUCLEOTIDE SEQUENCE [LARGE SCALE GENOMIC DNA]</scope>
    <source>
        <strain evidence="1">HYR1</strain>
    </source>
</reference>
<dbReference type="AlphaFoldDB" id="A0A3M7R2I4"/>
<name>A0A3M7R2I4_BRAPC</name>